<dbReference type="SUPFAM" id="SSF55681">
    <property type="entry name" value="Class II aaRS and biotin synthetases"/>
    <property type="match status" value="2"/>
</dbReference>
<evidence type="ECO:0000256" key="4">
    <source>
        <dbReference type="ARBA" id="ARBA00022741"/>
    </source>
</evidence>
<dbReference type="Gene3D" id="3.40.50.800">
    <property type="entry name" value="Anticodon-binding domain"/>
    <property type="match status" value="1"/>
</dbReference>
<dbReference type="SUPFAM" id="SSF52954">
    <property type="entry name" value="Class II aaRS ABD-related"/>
    <property type="match status" value="1"/>
</dbReference>
<dbReference type="STRING" id="52838.A0A4S8JTI1"/>
<dbReference type="GO" id="GO:0003723">
    <property type="term" value="F:RNA binding"/>
    <property type="evidence" value="ECO:0007669"/>
    <property type="project" value="TreeGrafter"/>
</dbReference>
<evidence type="ECO:0000256" key="7">
    <source>
        <dbReference type="ARBA" id="ARBA00023146"/>
    </source>
</evidence>
<gene>
    <name evidence="11" type="ORF">C4D60_Mb05t04040</name>
</gene>
<dbReference type="GO" id="GO:0005829">
    <property type="term" value="C:cytosol"/>
    <property type="evidence" value="ECO:0007669"/>
    <property type="project" value="TreeGrafter"/>
</dbReference>
<dbReference type="EMBL" id="PYDT01000003">
    <property type="protein sequence ID" value="THU65474.1"/>
    <property type="molecule type" value="Genomic_DNA"/>
</dbReference>
<evidence type="ECO:0000256" key="2">
    <source>
        <dbReference type="ARBA" id="ARBA00012815"/>
    </source>
</evidence>
<dbReference type="EC" id="6.1.1.21" evidence="2"/>
<sequence length="321" mass="35751">MRRPRDEGEGGSSPHFWWVQRVRGEGRRLLGSCEGEASAAGHLHAHCHLCRKRWPAVPSRGEWPLTGGTRDFGKEQMAIRERAFSIITGVFKMHGAVALDTPVFELRETLMGKYGEDSKLIYDLADQVEEKGLAVETADKIGAFVKKRGPPLEILSELKKEGSQFLENAGSLLALNDLEILFKALEKTKCLDRVVFDLSLARGLDYYTGVIYEAVFKGSTQVVHATETQVLVAILGKDLTLAAEIVGQLWDAKIKAEFGLTKRVMNHINRAKQSGIPWMVLVGESEVSSGVFKLKNIEANQEEEIPKEKIVEELQRRLGIV</sequence>
<evidence type="ECO:0000256" key="5">
    <source>
        <dbReference type="ARBA" id="ARBA00022840"/>
    </source>
</evidence>
<name>A0A4S8JTI1_MUSBA</name>
<comment type="similarity">
    <text evidence="1">Belongs to the class-II aminoacyl-tRNA synthetase family.</text>
</comment>
<protein>
    <recommendedName>
        <fullName evidence="2">histidine--tRNA ligase</fullName>
        <ecNumber evidence="2">6.1.1.21</ecNumber>
    </recommendedName>
</protein>
<comment type="catalytic activity">
    <reaction evidence="8">
        <text>tRNA(His) + L-histidine + ATP = L-histidyl-tRNA(His) + AMP + diphosphate + H(+)</text>
        <dbReference type="Rhea" id="RHEA:17313"/>
        <dbReference type="Rhea" id="RHEA-COMP:9665"/>
        <dbReference type="Rhea" id="RHEA-COMP:9689"/>
        <dbReference type="ChEBI" id="CHEBI:15378"/>
        <dbReference type="ChEBI" id="CHEBI:30616"/>
        <dbReference type="ChEBI" id="CHEBI:33019"/>
        <dbReference type="ChEBI" id="CHEBI:57595"/>
        <dbReference type="ChEBI" id="CHEBI:78442"/>
        <dbReference type="ChEBI" id="CHEBI:78527"/>
        <dbReference type="ChEBI" id="CHEBI:456215"/>
        <dbReference type="EC" id="6.1.1.21"/>
    </reaction>
</comment>
<evidence type="ECO:0000256" key="8">
    <source>
        <dbReference type="ARBA" id="ARBA00047639"/>
    </source>
</evidence>
<comment type="caution">
    <text evidence="11">The sequence shown here is derived from an EMBL/GenBank/DDBJ whole genome shotgun (WGS) entry which is preliminary data.</text>
</comment>
<accession>A0A4S8JTI1</accession>
<keyword evidence="4" id="KW-0547">Nucleotide-binding</keyword>
<evidence type="ECO:0000313" key="11">
    <source>
        <dbReference type="EMBL" id="THU65474.1"/>
    </source>
</evidence>
<keyword evidence="12" id="KW-1185">Reference proteome</keyword>
<evidence type="ECO:0000256" key="1">
    <source>
        <dbReference type="ARBA" id="ARBA00008226"/>
    </source>
</evidence>
<evidence type="ECO:0000256" key="3">
    <source>
        <dbReference type="ARBA" id="ARBA00022598"/>
    </source>
</evidence>
<feature type="domain" description="Class II Histidinyl-tRNA synthetase (HisRS)-like catalytic core" evidence="10">
    <location>
        <begin position="158"/>
        <end position="223"/>
    </location>
</feature>
<organism evidence="11 12">
    <name type="scientific">Musa balbisiana</name>
    <name type="common">Banana</name>
    <dbReference type="NCBI Taxonomy" id="52838"/>
    <lineage>
        <taxon>Eukaryota</taxon>
        <taxon>Viridiplantae</taxon>
        <taxon>Streptophyta</taxon>
        <taxon>Embryophyta</taxon>
        <taxon>Tracheophyta</taxon>
        <taxon>Spermatophyta</taxon>
        <taxon>Magnoliopsida</taxon>
        <taxon>Liliopsida</taxon>
        <taxon>Zingiberales</taxon>
        <taxon>Musaceae</taxon>
        <taxon>Musa</taxon>
    </lineage>
</organism>
<keyword evidence="6" id="KW-0648">Protein biosynthesis</keyword>
<dbReference type="GO" id="GO:0004821">
    <property type="term" value="F:histidine-tRNA ligase activity"/>
    <property type="evidence" value="ECO:0007669"/>
    <property type="project" value="UniProtKB-EC"/>
</dbReference>
<dbReference type="GO" id="GO:0005524">
    <property type="term" value="F:ATP binding"/>
    <property type="evidence" value="ECO:0007669"/>
    <property type="project" value="UniProtKB-KW"/>
</dbReference>
<dbReference type="PANTHER" id="PTHR11476:SF7">
    <property type="entry name" value="HISTIDINE--TRNA LIGASE"/>
    <property type="match status" value="1"/>
</dbReference>
<keyword evidence="7" id="KW-0030">Aminoacyl-tRNA synthetase</keyword>
<dbReference type="Pfam" id="PF13393">
    <property type="entry name" value="tRNA-synt_His"/>
    <property type="match status" value="1"/>
</dbReference>
<dbReference type="InterPro" id="IPR045864">
    <property type="entry name" value="aa-tRNA-synth_II/BPL/LPL"/>
</dbReference>
<dbReference type="GO" id="GO:0032543">
    <property type="term" value="P:mitochondrial translation"/>
    <property type="evidence" value="ECO:0007669"/>
    <property type="project" value="TreeGrafter"/>
</dbReference>
<feature type="domain" description="Anticodon-binding" evidence="9">
    <location>
        <begin position="229"/>
        <end position="316"/>
    </location>
</feature>
<evidence type="ECO:0000259" key="10">
    <source>
        <dbReference type="Pfam" id="PF13393"/>
    </source>
</evidence>
<dbReference type="GO" id="GO:0005739">
    <property type="term" value="C:mitochondrion"/>
    <property type="evidence" value="ECO:0007669"/>
    <property type="project" value="TreeGrafter"/>
</dbReference>
<dbReference type="InterPro" id="IPR041715">
    <property type="entry name" value="HisRS-like_core"/>
</dbReference>
<dbReference type="FunFam" id="3.40.50.800:FF:000012">
    <property type="entry name" value="Histidine--tRNA ligase, cytoplasmic"/>
    <property type="match status" value="1"/>
</dbReference>
<dbReference type="CDD" id="cd00859">
    <property type="entry name" value="HisRS_anticodon"/>
    <property type="match status" value="1"/>
</dbReference>
<keyword evidence="5" id="KW-0067">ATP-binding</keyword>
<dbReference type="Pfam" id="PF03129">
    <property type="entry name" value="HGTP_anticodon"/>
    <property type="match status" value="1"/>
</dbReference>
<evidence type="ECO:0000313" key="12">
    <source>
        <dbReference type="Proteomes" id="UP000317650"/>
    </source>
</evidence>
<dbReference type="Gene3D" id="3.30.930.10">
    <property type="entry name" value="Bira Bifunctional Protein, Domain 2"/>
    <property type="match status" value="2"/>
</dbReference>
<reference evidence="11 12" key="1">
    <citation type="journal article" date="2019" name="Nat. Plants">
        <title>Genome sequencing of Musa balbisiana reveals subgenome evolution and function divergence in polyploid bananas.</title>
        <authorList>
            <person name="Yao X."/>
        </authorList>
    </citation>
    <scope>NUCLEOTIDE SEQUENCE [LARGE SCALE GENOMIC DNA]</scope>
    <source>
        <strain evidence="12">cv. DH-PKW</strain>
        <tissue evidence="11">Leaves</tissue>
    </source>
</reference>
<dbReference type="GO" id="GO:0006427">
    <property type="term" value="P:histidyl-tRNA aminoacylation"/>
    <property type="evidence" value="ECO:0007669"/>
    <property type="project" value="TreeGrafter"/>
</dbReference>
<proteinExistence type="inferred from homology"/>
<keyword evidence="3" id="KW-0436">Ligase</keyword>
<dbReference type="InterPro" id="IPR036621">
    <property type="entry name" value="Anticodon-bd_dom_sf"/>
</dbReference>
<dbReference type="Proteomes" id="UP000317650">
    <property type="component" value="Chromosome 5"/>
</dbReference>
<dbReference type="AlphaFoldDB" id="A0A4S8JTI1"/>
<dbReference type="PANTHER" id="PTHR11476">
    <property type="entry name" value="HISTIDYL-TRNA SYNTHETASE"/>
    <property type="match status" value="1"/>
</dbReference>
<dbReference type="InterPro" id="IPR033656">
    <property type="entry name" value="HisRS_anticodon"/>
</dbReference>
<evidence type="ECO:0000256" key="6">
    <source>
        <dbReference type="ARBA" id="ARBA00022917"/>
    </source>
</evidence>
<evidence type="ECO:0000259" key="9">
    <source>
        <dbReference type="Pfam" id="PF03129"/>
    </source>
</evidence>
<dbReference type="InterPro" id="IPR004154">
    <property type="entry name" value="Anticodon-bd"/>
</dbReference>